<feature type="transmembrane region" description="Helical" evidence="1">
    <location>
        <begin position="283"/>
        <end position="302"/>
    </location>
</feature>
<evidence type="ECO:0000256" key="1">
    <source>
        <dbReference type="SAM" id="Phobius"/>
    </source>
</evidence>
<feature type="transmembrane region" description="Helical" evidence="1">
    <location>
        <begin position="117"/>
        <end position="137"/>
    </location>
</feature>
<feature type="transmembrane region" description="Helical" evidence="1">
    <location>
        <begin position="149"/>
        <end position="167"/>
    </location>
</feature>
<evidence type="ECO:0000313" key="3">
    <source>
        <dbReference type="Proteomes" id="UP000242188"/>
    </source>
</evidence>
<protein>
    <submittedName>
        <fullName evidence="2">Uncharacterized protein</fullName>
    </submittedName>
</protein>
<feature type="transmembrane region" description="Helical" evidence="1">
    <location>
        <begin position="187"/>
        <end position="207"/>
    </location>
</feature>
<dbReference type="Proteomes" id="UP000242188">
    <property type="component" value="Unassembled WGS sequence"/>
</dbReference>
<feature type="transmembrane region" description="Helical" evidence="1">
    <location>
        <begin position="51"/>
        <end position="73"/>
    </location>
</feature>
<comment type="caution">
    <text evidence="2">The sequence shown here is derived from an EMBL/GenBank/DDBJ whole genome shotgun (WGS) entry which is preliminary data.</text>
</comment>
<dbReference type="EMBL" id="NEDP02002897">
    <property type="protein sequence ID" value="OWF49914.1"/>
    <property type="molecule type" value="Genomic_DNA"/>
</dbReference>
<dbReference type="AlphaFoldDB" id="A0A210QMG0"/>
<accession>A0A210QMG0</accession>
<feature type="transmembrane region" description="Helical" evidence="1">
    <location>
        <begin position="25"/>
        <end position="44"/>
    </location>
</feature>
<reference evidence="2 3" key="1">
    <citation type="journal article" date="2017" name="Nat. Ecol. Evol.">
        <title>Scallop genome provides insights into evolution of bilaterian karyotype and development.</title>
        <authorList>
            <person name="Wang S."/>
            <person name="Zhang J."/>
            <person name="Jiao W."/>
            <person name="Li J."/>
            <person name="Xun X."/>
            <person name="Sun Y."/>
            <person name="Guo X."/>
            <person name="Huan P."/>
            <person name="Dong B."/>
            <person name="Zhang L."/>
            <person name="Hu X."/>
            <person name="Sun X."/>
            <person name="Wang J."/>
            <person name="Zhao C."/>
            <person name="Wang Y."/>
            <person name="Wang D."/>
            <person name="Huang X."/>
            <person name="Wang R."/>
            <person name="Lv J."/>
            <person name="Li Y."/>
            <person name="Zhang Z."/>
            <person name="Liu B."/>
            <person name="Lu W."/>
            <person name="Hui Y."/>
            <person name="Liang J."/>
            <person name="Zhou Z."/>
            <person name="Hou R."/>
            <person name="Li X."/>
            <person name="Liu Y."/>
            <person name="Li H."/>
            <person name="Ning X."/>
            <person name="Lin Y."/>
            <person name="Zhao L."/>
            <person name="Xing Q."/>
            <person name="Dou J."/>
            <person name="Li Y."/>
            <person name="Mao J."/>
            <person name="Guo H."/>
            <person name="Dou H."/>
            <person name="Li T."/>
            <person name="Mu C."/>
            <person name="Jiang W."/>
            <person name="Fu Q."/>
            <person name="Fu X."/>
            <person name="Miao Y."/>
            <person name="Liu J."/>
            <person name="Yu Q."/>
            <person name="Li R."/>
            <person name="Liao H."/>
            <person name="Li X."/>
            <person name="Kong Y."/>
            <person name="Jiang Z."/>
            <person name="Chourrout D."/>
            <person name="Li R."/>
            <person name="Bao Z."/>
        </authorList>
    </citation>
    <scope>NUCLEOTIDE SEQUENCE [LARGE SCALE GENOMIC DNA]</scope>
    <source>
        <strain evidence="2 3">PY_sf001</strain>
    </source>
</reference>
<keyword evidence="1" id="KW-0812">Transmembrane</keyword>
<evidence type="ECO:0000313" key="2">
    <source>
        <dbReference type="EMBL" id="OWF49914.1"/>
    </source>
</evidence>
<keyword evidence="1" id="KW-1133">Transmembrane helix</keyword>
<keyword evidence="3" id="KW-1185">Reference proteome</keyword>
<feature type="transmembrane region" description="Helical" evidence="1">
    <location>
        <begin position="256"/>
        <end position="277"/>
    </location>
</feature>
<organism evidence="2 3">
    <name type="scientific">Mizuhopecten yessoensis</name>
    <name type="common">Japanese scallop</name>
    <name type="synonym">Patinopecten yessoensis</name>
    <dbReference type="NCBI Taxonomy" id="6573"/>
    <lineage>
        <taxon>Eukaryota</taxon>
        <taxon>Metazoa</taxon>
        <taxon>Spiralia</taxon>
        <taxon>Lophotrochozoa</taxon>
        <taxon>Mollusca</taxon>
        <taxon>Bivalvia</taxon>
        <taxon>Autobranchia</taxon>
        <taxon>Pteriomorphia</taxon>
        <taxon>Pectinida</taxon>
        <taxon>Pectinoidea</taxon>
        <taxon>Pectinidae</taxon>
        <taxon>Mizuhopecten</taxon>
    </lineage>
</organism>
<feature type="transmembrane region" description="Helical" evidence="1">
    <location>
        <begin position="88"/>
        <end position="105"/>
    </location>
</feature>
<keyword evidence="1" id="KW-0472">Membrane</keyword>
<sequence>MEAARDWVVDMFKEHVDVLTTDTTVAAATVFAVVVLLILVPFGAKFMVKGFSCVIFFEGILLLLFPEIAFKIFAAENVEPDVLHLQEIRSLGIIDIAIGMTFFLTMKSTDSTVHSSYFFSMTLLTGCCLMMEAAALSKKNPKVNPNMRNLAVHNLLIWFGLFVFHSMRQQDWGGYVEVSTSCRNTHLRLDFVIWFLTGLAAVIYPQIIYSCQVVSSFTLDATHAQNARLMGVGFIALAFMSGRASNFLREDDKKAVLLSHALACVLLLVTMGLNQILTTSFTVWHAAFGMTTVFLTLVNAILGSDPKQLARNAKQQLSKLVPVKQD</sequence>
<dbReference type="OrthoDB" id="10006207at2759"/>
<feature type="transmembrane region" description="Helical" evidence="1">
    <location>
        <begin position="227"/>
        <end position="244"/>
    </location>
</feature>
<gene>
    <name evidence="2" type="ORF">KP79_PYT04004</name>
</gene>
<proteinExistence type="predicted"/>
<name>A0A210QMG0_MIZYE</name>